<organism evidence="2 3">
    <name type="scientific">Pleurodeles waltl</name>
    <name type="common">Iberian ribbed newt</name>
    <dbReference type="NCBI Taxonomy" id="8319"/>
    <lineage>
        <taxon>Eukaryota</taxon>
        <taxon>Metazoa</taxon>
        <taxon>Chordata</taxon>
        <taxon>Craniata</taxon>
        <taxon>Vertebrata</taxon>
        <taxon>Euteleostomi</taxon>
        <taxon>Amphibia</taxon>
        <taxon>Batrachia</taxon>
        <taxon>Caudata</taxon>
        <taxon>Salamandroidea</taxon>
        <taxon>Salamandridae</taxon>
        <taxon>Pleurodelinae</taxon>
        <taxon>Pleurodeles</taxon>
    </lineage>
</organism>
<feature type="compositionally biased region" description="Basic and acidic residues" evidence="1">
    <location>
        <begin position="114"/>
        <end position="130"/>
    </location>
</feature>
<evidence type="ECO:0000256" key="1">
    <source>
        <dbReference type="SAM" id="MobiDB-lite"/>
    </source>
</evidence>
<proteinExistence type="predicted"/>
<gene>
    <name evidence="2" type="ORF">NDU88_003584</name>
</gene>
<dbReference type="AlphaFoldDB" id="A0AAV7RFH3"/>
<evidence type="ECO:0000313" key="3">
    <source>
        <dbReference type="Proteomes" id="UP001066276"/>
    </source>
</evidence>
<evidence type="ECO:0000313" key="2">
    <source>
        <dbReference type="EMBL" id="KAJ1150795.1"/>
    </source>
</evidence>
<dbReference type="Proteomes" id="UP001066276">
    <property type="component" value="Chromosome 5"/>
</dbReference>
<dbReference type="EMBL" id="JANPWB010000009">
    <property type="protein sequence ID" value="KAJ1150795.1"/>
    <property type="molecule type" value="Genomic_DNA"/>
</dbReference>
<feature type="region of interest" description="Disordered" evidence="1">
    <location>
        <begin position="149"/>
        <end position="183"/>
    </location>
</feature>
<keyword evidence="3" id="KW-1185">Reference proteome</keyword>
<name>A0AAV7RFH3_PLEWA</name>
<accession>A0AAV7RFH3</accession>
<feature type="compositionally biased region" description="Polar residues" evidence="1">
    <location>
        <begin position="12"/>
        <end position="24"/>
    </location>
</feature>
<reference evidence="2" key="1">
    <citation type="journal article" date="2022" name="bioRxiv">
        <title>Sequencing and chromosome-scale assembly of the giantPleurodeles waltlgenome.</title>
        <authorList>
            <person name="Brown T."/>
            <person name="Elewa A."/>
            <person name="Iarovenko S."/>
            <person name="Subramanian E."/>
            <person name="Araus A.J."/>
            <person name="Petzold A."/>
            <person name="Susuki M."/>
            <person name="Suzuki K.-i.T."/>
            <person name="Hayashi T."/>
            <person name="Toyoda A."/>
            <person name="Oliveira C."/>
            <person name="Osipova E."/>
            <person name="Leigh N.D."/>
            <person name="Simon A."/>
            <person name="Yun M.H."/>
        </authorList>
    </citation>
    <scope>NUCLEOTIDE SEQUENCE</scope>
    <source>
        <strain evidence="2">20211129_DDA</strain>
        <tissue evidence="2">Liver</tissue>
    </source>
</reference>
<feature type="region of interest" description="Disordered" evidence="1">
    <location>
        <begin position="1"/>
        <end position="132"/>
    </location>
</feature>
<comment type="caution">
    <text evidence="2">The sequence shown here is derived from an EMBL/GenBank/DDBJ whole genome shotgun (WGS) entry which is preliminary data.</text>
</comment>
<protein>
    <submittedName>
        <fullName evidence="2">Uncharacterized protein</fullName>
    </submittedName>
</protein>
<sequence>MSRLVAGATRTPEANQGTRTSGWLSDNAAPGAAETETGFRSCSRDDVTPGCWGSTDARSQPGNPDIRVPKKTTIEDGLCAHGAQEVKNADTEEQEEGDAENKGEDGNSRVPLQTDDRPWEKNNAGKRDICHVPGGTWLKKVRSFIKDSFLKKVESDNRRGEGRGSAGKGEERLWRGQKGEEQD</sequence>